<evidence type="ECO:0000313" key="3">
    <source>
        <dbReference type="Proteomes" id="UP000000226"/>
    </source>
</evidence>
<proteinExistence type="predicted"/>
<evidence type="ECO:0000256" key="1">
    <source>
        <dbReference type="SAM" id="MobiDB-lite"/>
    </source>
</evidence>
<organism evidence="2 3">
    <name type="scientific">Phaseolus vulgaris</name>
    <name type="common">Kidney bean</name>
    <name type="synonym">French bean</name>
    <dbReference type="NCBI Taxonomy" id="3885"/>
    <lineage>
        <taxon>Eukaryota</taxon>
        <taxon>Viridiplantae</taxon>
        <taxon>Streptophyta</taxon>
        <taxon>Embryophyta</taxon>
        <taxon>Tracheophyta</taxon>
        <taxon>Spermatophyta</taxon>
        <taxon>Magnoliopsida</taxon>
        <taxon>eudicotyledons</taxon>
        <taxon>Gunneridae</taxon>
        <taxon>Pentapetalae</taxon>
        <taxon>rosids</taxon>
        <taxon>fabids</taxon>
        <taxon>Fabales</taxon>
        <taxon>Fabaceae</taxon>
        <taxon>Papilionoideae</taxon>
        <taxon>50 kb inversion clade</taxon>
        <taxon>NPAAA clade</taxon>
        <taxon>indigoferoid/millettioid clade</taxon>
        <taxon>Phaseoleae</taxon>
        <taxon>Phaseolus</taxon>
    </lineage>
</organism>
<dbReference type="Proteomes" id="UP000000226">
    <property type="component" value="Chromosome 4"/>
</dbReference>
<evidence type="ECO:0000313" key="2">
    <source>
        <dbReference type="EMBL" id="ESW24779.1"/>
    </source>
</evidence>
<dbReference type="AlphaFoldDB" id="V7C3S9"/>
<accession>V7C3S9</accession>
<reference evidence="3" key="1">
    <citation type="journal article" date="2014" name="Nat. Genet.">
        <title>A reference genome for common bean and genome-wide analysis of dual domestications.</title>
        <authorList>
            <person name="Schmutz J."/>
            <person name="McClean P.E."/>
            <person name="Mamidi S."/>
            <person name="Wu G.A."/>
            <person name="Cannon S.B."/>
            <person name="Grimwood J."/>
            <person name="Jenkins J."/>
            <person name="Shu S."/>
            <person name="Song Q."/>
            <person name="Chavarro C."/>
            <person name="Torres-Torres M."/>
            <person name="Geffroy V."/>
            <person name="Moghaddam S.M."/>
            <person name="Gao D."/>
            <person name="Abernathy B."/>
            <person name="Barry K."/>
            <person name="Blair M."/>
            <person name="Brick M.A."/>
            <person name="Chovatia M."/>
            <person name="Gepts P."/>
            <person name="Goodstein D.M."/>
            <person name="Gonzales M."/>
            <person name="Hellsten U."/>
            <person name="Hyten D.L."/>
            <person name="Jia G."/>
            <person name="Kelly J.D."/>
            <person name="Kudrna D."/>
            <person name="Lee R."/>
            <person name="Richard M.M."/>
            <person name="Miklas P.N."/>
            <person name="Osorno J.M."/>
            <person name="Rodrigues J."/>
            <person name="Thareau V."/>
            <person name="Urrea C.A."/>
            <person name="Wang M."/>
            <person name="Yu Y."/>
            <person name="Zhang M."/>
            <person name="Wing R.A."/>
            <person name="Cregan P.B."/>
            <person name="Rokhsar D.S."/>
            <person name="Jackson S.A."/>
        </authorList>
    </citation>
    <scope>NUCLEOTIDE SEQUENCE [LARGE SCALE GENOMIC DNA]</scope>
    <source>
        <strain evidence="3">cv. G19833</strain>
    </source>
</reference>
<sequence length="107" mass="12192">MDDDQFPQIKGVVIISLPPPDNPSLGKTITAFTFSDPSSPQPSLLLQQSHQHQTNINEYNNTDPPLHSYPSNAQLGFSLRRLFHRTPVNFSYCFHHSVQTFFLFFSV</sequence>
<dbReference type="EMBL" id="CM002291">
    <property type="protein sequence ID" value="ESW24779.1"/>
    <property type="molecule type" value="Genomic_DNA"/>
</dbReference>
<feature type="compositionally biased region" description="Polar residues" evidence="1">
    <location>
        <begin position="54"/>
        <end position="67"/>
    </location>
</feature>
<dbReference type="OrthoDB" id="2747330at2759"/>
<keyword evidence="3" id="KW-1185">Reference proteome</keyword>
<name>V7C3S9_PHAVU</name>
<gene>
    <name evidence="2" type="ORF">PHAVU_004G159400g</name>
</gene>
<feature type="compositionally biased region" description="Low complexity" evidence="1">
    <location>
        <begin position="37"/>
        <end position="53"/>
    </location>
</feature>
<dbReference type="Gramene" id="ESW24779">
    <property type="protein sequence ID" value="ESW24779"/>
    <property type="gene ID" value="PHAVU_004G159400g"/>
</dbReference>
<protein>
    <submittedName>
        <fullName evidence="2">Uncharacterized protein</fullName>
    </submittedName>
</protein>
<feature type="region of interest" description="Disordered" evidence="1">
    <location>
        <begin position="36"/>
        <end position="67"/>
    </location>
</feature>